<evidence type="ECO:0000313" key="2">
    <source>
        <dbReference type="EMBL" id="MDX5995111.1"/>
    </source>
</evidence>
<proteinExistence type="predicted"/>
<dbReference type="OrthoDB" id="6402429at2"/>
<evidence type="ECO:0000313" key="4">
    <source>
        <dbReference type="Proteomes" id="UP000182413"/>
    </source>
</evidence>
<protein>
    <submittedName>
        <fullName evidence="3">Uncharacterized protein</fullName>
    </submittedName>
</protein>
<dbReference type="EMBL" id="JAWXXP010000001">
    <property type="protein sequence ID" value="MDX5995111.1"/>
    <property type="molecule type" value="Genomic_DNA"/>
</dbReference>
<evidence type="ECO:0000313" key="3">
    <source>
        <dbReference type="EMBL" id="SDF48635.1"/>
    </source>
</evidence>
<reference evidence="2 5" key="2">
    <citation type="submission" date="2023-11" db="EMBL/GenBank/DDBJ databases">
        <title>MicrobeMod: A computational toolkit for identifying prokaryotic methylation and restriction-modification with nanopore sequencing.</title>
        <authorList>
            <person name="Crits-Christoph A."/>
            <person name="Kang S.C."/>
            <person name="Lee H."/>
            <person name="Ostrov N."/>
        </authorList>
    </citation>
    <scope>NUCLEOTIDE SEQUENCE [LARGE SCALE GENOMIC DNA]</scope>
    <source>
        <strain evidence="2 5">ATCC BAA-571</strain>
    </source>
</reference>
<keyword evidence="1" id="KW-0812">Transmembrane</keyword>
<feature type="transmembrane region" description="Helical" evidence="1">
    <location>
        <begin position="33"/>
        <end position="51"/>
    </location>
</feature>
<dbReference type="EMBL" id="FNAE01000008">
    <property type="protein sequence ID" value="SDF48635.1"/>
    <property type="molecule type" value="Genomic_DNA"/>
</dbReference>
<evidence type="ECO:0000313" key="5">
    <source>
        <dbReference type="Proteomes" id="UP001278050"/>
    </source>
</evidence>
<organism evidence="3 4">
    <name type="scientific">Ectopseudomonas alcaliphila</name>
    <dbReference type="NCBI Taxonomy" id="101564"/>
    <lineage>
        <taxon>Bacteria</taxon>
        <taxon>Pseudomonadati</taxon>
        <taxon>Pseudomonadota</taxon>
        <taxon>Gammaproteobacteria</taxon>
        <taxon>Pseudomonadales</taxon>
        <taxon>Pseudomonadaceae</taxon>
        <taxon>Ectopseudomonas</taxon>
    </lineage>
</organism>
<sequence length="184" mass="20990">MFKFLLGTIVGLFISMLAFSTLTIFEVKIDMSVATNIFIAAATLTATLIHFDSQKKQRIDRIWEMNKGVLLDLTHSLSEAIEATETEIHNRHCHPEEQVTLKNHDWNKLKEKTNYVLNVYGPLISAELLASINHHKQMSSNIHHQVDREGLDTLTAYEITLEEHRKLYEQLLSFISKISGVSAT</sequence>
<keyword evidence="5" id="KW-1185">Reference proteome</keyword>
<gene>
    <name evidence="3" type="ORF">SAMN05216575_108114</name>
    <name evidence="2" type="ORF">SIM71_23860</name>
</gene>
<evidence type="ECO:0000256" key="1">
    <source>
        <dbReference type="SAM" id="Phobius"/>
    </source>
</evidence>
<dbReference type="AlphaFoldDB" id="A0A1G7LGN3"/>
<keyword evidence="1" id="KW-1133">Transmembrane helix</keyword>
<dbReference type="Proteomes" id="UP000182413">
    <property type="component" value="Unassembled WGS sequence"/>
</dbReference>
<name>A0A1G7LGN3_9GAMM</name>
<keyword evidence="1" id="KW-0472">Membrane</keyword>
<dbReference type="Proteomes" id="UP001278050">
    <property type="component" value="Unassembled WGS sequence"/>
</dbReference>
<accession>A0A1G7LGN3</accession>
<reference evidence="3 4" key="1">
    <citation type="submission" date="2016-10" db="EMBL/GenBank/DDBJ databases">
        <authorList>
            <person name="de Groot N.N."/>
        </authorList>
    </citation>
    <scope>NUCLEOTIDE SEQUENCE [LARGE SCALE GENOMIC DNA]</scope>
    <source>
        <strain evidence="3 4">JCM 10630</strain>
    </source>
</reference>
<dbReference type="RefSeq" id="WP_139203055.1">
    <property type="nucleotide sequence ID" value="NZ_CBCSET010000005.1"/>
</dbReference>